<dbReference type="EMBL" id="CP000581">
    <property type="protein sequence ID" value="ABO94053.1"/>
    <property type="molecule type" value="Genomic_DNA"/>
</dbReference>
<dbReference type="eggNOG" id="KOG3317">
    <property type="taxonomic scope" value="Eukaryota"/>
</dbReference>
<feature type="chain" id="PRO_5002671721" description="Translocon-associated protein subunit beta" evidence="1">
    <location>
        <begin position="36"/>
        <end position="242"/>
    </location>
</feature>
<evidence type="ECO:0000313" key="2">
    <source>
        <dbReference type="EMBL" id="ABO94053.1"/>
    </source>
</evidence>
<dbReference type="OMA" id="EINDPGW"/>
<dbReference type="Gene3D" id="2.60.40.10">
    <property type="entry name" value="Immunoglobulins"/>
    <property type="match status" value="1"/>
</dbReference>
<organism evidence="2 3">
    <name type="scientific">Ostreococcus lucimarinus (strain CCE9901)</name>
    <dbReference type="NCBI Taxonomy" id="436017"/>
    <lineage>
        <taxon>Eukaryota</taxon>
        <taxon>Viridiplantae</taxon>
        <taxon>Chlorophyta</taxon>
        <taxon>Mamiellophyceae</taxon>
        <taxon>Mamiellales</taxon>
        <taxon>Bathycoccaceae</taxon>
        <taxon>Ostreococcus</taxon>
    </lineage>
</organism>
<gene>
    <name evidence="2" type="ORF">OSTLU_28717</name>
</gene>
<dbReference type="PANTHER" id="PTHR12861:SF3">
    <property type="entry name" value="TRANSLOCON-ASSOCIATED PROTEIN SUBUNIT BETA"/>
    <property type="match status" value="1"/>
</dbReference>
<accession>A4RQM8</accession>
<dbReference type="PANTHER" id="PTHR12861">
    <property type="entry name" value="TRANSLOCON-ASSOCIATED PROTEIN, BETA SUBUNIT PRECURSOR TRAP-BETA SIGNAL SEQUENCE RECEPTOR BETA SUBUNIT"/>
    <property type="match status" value="1"/>
</dbReference>
<sequence>MPARKQTRAFTARAVARVALCALVVVASFANPIVAQDDADASDAPPGPARVLVRKRIVEDLVVEGSNVTVAVTLTNAGETEARKVKARDDGFANEDDFELITGKESLSATYATIAPGESVEYSFVVVPKKSGSFPGGAVSVSYLGTSGRETTHGSSNVLGATPVYTTMQKNIFAALKVGKYLTLGACRTIEDWVKYGTIIGSVCGALLLNWVALKVKKGVAAARRKMAVASLERSDRREKSA</sequence>
<evidence type="ECO:0008006" key="4">
    <source>
        <dbReference type="Google" id="ProtNLM"/>
    </source>
</evidence>
<dbReference type="Proteomes" id="UP000001568">
    <property type="component" value="Chromosome 1"/>
</dbReference>
<keyword evidence="3" id="KW-1185">Reference proteome</keyword>
<dbReference type="KEGG" id="olu:OSTLU_28717"/>
<dbReference type="STRING" id="436017.A4RQM8"/>
<name>A4RQM8_OSTLU</name>
<dbReference type="Pfam" id="PF05753">
    <property type="entry name" value="TRAP_beta"/>
    <property type="match status" value="1"/>
</dbReference>
<dbReference type="InterPro" id="IPR013783">
    <property type="entry name" value="Ig-like_fold"/>
</dbReference>
<feature type="signal peptide" evidence="1">
    <location>
        <begin position="1"/>
        <end position="35"/>
    </location>
</feature>
<reference evidence="2 3" key="1">
    <citation type="journal article" date="2007" name="Proc. Natl. Acad. Sci. U.S.A.">
        <title>The tiny eukaryote Ostreococcus provides genomic insights into the paradox of plankton speciation.</title>
        <authorList>
            <person name="Palenik B."/>
            <person name="Grimwood J."/>
            <person name="Aerts A."/>
            <person name="Rouze P."/>
            <person name="Salamov A."/>
            <person name="Putnam N."/>
            <person name="Dupont C."/>
            <person name="Jorgensen R."/>
            <person name="Derelle E."/>
            <person name="Rombauts S."/>
            <person name="Zhou K."/>
            <person name="Otillar R."/>
            <person name="Merchant S.S."/>
            <person name="Podell S."/>
            <person name="Gaasterland T."/>
            <person name="Napoli C."/>
            <person name="Gendler K."/>
            <person name="Manuell A."/>
            <person name="Tai V."/>
            <person name="Vallon O."/>
            <person name="Piganeau G."/>
            <person name="Jancek S."/>
            <person name="Heijde M."/>
            <person name="Jabbari K."/>
            <person name="Bowler C."/>
            <person name="Lohr M."/>
            <person name="Robbens S."/>
            <person name="Werner G."/>
            <person name="Dubchak I."/>
            <person name="Pazour G.J."/>
            <person name="Ren Q."/>
            <person name="Paulsen I."/>
            <person name="Delwiche C."/>
            <person name="Schmutz J."/>
            <person name="Rokhsar D."/>
            <person name="Van de Peer Y."/>
            <person name="Moreau H."/>
            <person name="Grigoriev I.V."/>
        </authorList>
    </citation>
    <scope>NUCLEOTIDE SEQUENCE [LARGE SCALE GENOMIC DNA]</scope>
    <source>
        <strain evidence="2 3">CCE9901</strain>
    </source>
</reference>
<evidence type="ECO:0000313" key="3">
    <source>
        <dbReference type="Proteomes" id="UP000001568"/>
    </source>
</evidence>
<dbReference type="AlphaFoldDB" id="A4RQM8"/>
<dbReference type="Gramene" id="ABO94053">
    <property type="protein sequence ID" value="ABO94053"/>
    <property type="gene ID" value="OSTLU_28717"/>
</dbReference>
<dbReference type="GeneID" id="4999750"/>
<dbReference type="OrthoDB" id="5860827at2759"/>
<protein>
    <recommendedName>
        <fullName evidence="4">Translocon-associated protein subunit beta</fullName>
    </recommendedName>
</protein>
<keyword evidence="1" id="KW-0732">Signal</keyword>
<dbReference type="HOGENOM" id="CLU_1236498_0_0_1"/>
<dbReference type="RefSeq" id="XP_001415761.1">
    <property type="nucleotide sequence ID" value="XM_001415724.1"/>
</dbReference>
<evidence type="ECO:0000256" key="1">
    <source>
        <dbReference type="SAM" id="SignalP"/>
    </source>
</evidence>
<proteinExistence type="predicted"/>